<sequence length="89" mass="10578">MSKLDNEIYGYLKKQIANYNPTKADIAKFERKRELVEILREGSSVRFTVEVDGIGYMRGGEPWGQIEFSPDRIEELKKLKIRYTSKWRY</sequence>
<protein>
    <submittedName>
        <fullName evidence="1">Uncharacterized protein</fullName>
    </submittedName>
</protein>
<evidence type="ECO:0000313" key="1">
    <source>
        <dbReference type="EMBL" id="KKN12413.1"/>
    </source>
</evidence>
<dbReference type="AlphaFoldDB" id="A0A0F9R4Q0"/>
<name>A0A0F9R4Q0_9ZZZZ</name>
<proteinExistence type="predicted"/>
<comment type="caution">
    <text evidence="1">The sequence shown here is derived from an EMBL/GenBank/DDBJ whole genome shotgun (WGS) entry which is preliminary data.</text>
</comment>
<accession>A0A0F9R4Q0</accession>
<organism evidence="1">
    <name type="scientific">marine sediment metagenome</name>
    <dbReference type="NCBI Taxonomy" id="412755"/>
    <lineage>
        <taxon>unclassified sequences</taxon>
        <taxon>metagenomes</taxon>
        <taxon>ecological metagenomes</taxon>
    </lineage>
</organism>
<reference evidence="1" key="1">
    <citation type="journal article" date="2015" name="Nature">
        <title>Complex archaea that bridge the gap between prokaryotes and eukaryotes.</title>
        <authorList>
            <person name="Spang A."/>
            <person name="Saw J.H."/>
            <person name="Jorgensen S.L."/>
            <person name="Zaremba-Niedzwiedzka K."/>
            <person name="Martijn J."/>
            <person name="Lind A.E."/>
            <person name="van Eijk R."/>
            <person name="Schleper C."/>
            <person name="Guy L."/>
            <person name="Ettema T.J."/>
        </authorList>
    </citation>
    <scope>NUCLEOTIDE SEQUENCE</scope>
</reference>
<dbReference type="EMBL" id="LAZR01004035">
    <property type="protein sequence ID" value="KKN12413.1"/>
    <property type="molecule type" value="Genomic_DNA"/>
</dbReference>
<gene>
    <name evidence="1" type="ORF">LCGC14_1016680</name>
</gene>